<dbReference type="PROSITE" id="PS51257">
    <property type="entry name" value="PROKAR_LIPOPROTEIN"/>
    <property type="match status" value="1"/>
</dbReference>
<dbReference type="GO" id="GO:0004040">
    <property type="term" value="F:amidase activity"/>
    <property type="evidence" value="ECO:0007669"/>
    <property type="project" value="InterPro"/>
</dbReference>
<organism evidence="2 3">
    <name type="scientific">Desulfotalea psychrophila (strain LSv54 / DSM 12343)</name>
    <dbReference type="NCBI Taxonomy" id="177439"/>
    <lineage>
        <taxon>Bacteria</taxon>
        <taxon>Pseudomonadati</taxon>
        <taxon>Thermodesulfobacteriota</taxon>
        <taxon>Desulfobulbia</taxon>
        <taxon>Desulfobulbales</taxon>
        <taxon>Desulfocapsaceae</taxon>
        <taxon>Desulfotalea</taxon>
    </lineage>
</organism>
<dbReference type="KEGG" id="dps:DP3057"/>
<dbReference type="EMBL" id="CR522870">
    <property type="protein sequence ID" value="CAG37786.1"/>
    <property type="molecule type" value="Genomic_DNA"/>
</dbReference>
<dbReference type="eggNOG" id="COG2992">
    <property type="taxonomic scope" value="Bacteria"/>
</dbReference>
<dbReference type="Pfam" id="PF01832">
    <property type="entry name" value="Glucosaminidase"/>
    <property type="match status" value="1"/>
</dbReference>
<dbReference type="STRING" id="177439.DP3057"/>
<accession>Q6AIP4</accession>
<proteinExistence type="predicted"/>
<evidence type="ECO:0000313" key="2">
    <source>
        <dbReference type="EMBL" id="CAG37786.1"/>
    </source>
</evidence>
<dbReference type="RefSeq" id="WP_011190298.1">
    <property type="nucleotide sequence ID" value="NC_006138.1"/>
</dbReference>
<dbReference type="InterPro" id="IPR053195">
    <property type="entry name" value="Bax-like"/>
</dbReference>
<evidence type="ECO:0000313" key="3">
    <source>
        <dbReference type="Proteomes" id="UP000000602"/>
    </source>
</evidence>
<evidence type="ECO:0000259" key="1">
    <source>
        <dbReference type="Pfam" id="PF01832"/>
    </source>
</evidence>
<dbReference type="Gene3D" id="1.10.530.10">
    <property type="match status" value="1"/>
</dbReference>
<gene>
    <name evidence="2" type="ordered locus">DP3057</name>
</gene>
<dbReference type="AlphaFoldDB" id="Q6AIP4"/>
<dbReference type="InterPro" id="IPR002901">
    <property type="entry name" value="MGlyc_endo_b_GlcNAc-like_dom"/>
</dbReference>
<reference evidence="3" key="1">
    <citation type="journal article" date="2004" name="Environ. Microbiol.">
        <title>The genome of Desulfotalea psychrophila, a sulfate-reducing bacterium from permanently cold Arctic sediments.</title>
        <authorList>
            <person name="Rabus R."/>
            <person name="Ruepp A."/>
            <person name="Frickey T."/>
            <person name="Rattei T."/>
            <person name="Fartmann B."/>
            <person name="Stark M."/>
            <person name="Bauer M."/>
            <person name="Zibat A."/>
            <person name="Lombardot T."/>
            <person name="Becker I."/>
            <person name="Amann J."/>
            <person name="Gellner K."/>
            <person name="Teeling H."/>
            <person name="Leuschner W.D."/>
            <person name="Gloeckner F.-O."/>
            <person name="Lupas A.N."/>
            <person name="Amann R."/>
            <person name="Klenk H.-P."/>
        </authorList>
    </citation>
    <scope>NUCLEOTIDE SEQUENCE [LARGE SCALE GENOMIC DNA]</scope>
    <source>
        <strain evidence="3">DSM 12343 / LSv54</strain>
    </source>
</reference>
<dbReference type="HOGENOM" id="CLU_061344_0_1_7"/>
<dbReference type="Proteomes" id="UP000000602">
    <property type="component" value="Chromosome"/>
</dbReference>
<feature type="domain" description="Mannosyl-glycoprotein endo-beta-N-acetylglucosamidase-like" evidence="1">
    <location>
        <begin position="153"/>
        <end position="274"/>
    </location>
</feature>
<protein>
    <recommendedName>
        <fullName evidence="1">Mannosyl-glycoprotein endo-beta-N-acetylglucosamidase-like domain-containing protein</fullName>
    </recommendedName>
</protein>
<dbReference type="PANTHER" id="PTHR40572">
    <property type="entry name" value="PROTEIN BAX"/>
    <property type="match status" value="1"/>
</dbReference>
<name>Q6AIP4_DESPS</name>
<dbReference type="CAZy" id="GH73">
    <property type="family name" value="Glycoside Hydrolase Family 73"/>
</dbReference>
<dbReference type="OrthoDB" id="9788155at2"/>
<dbReference type="PANTHER" id="PTHR40572:SF1">
    <property type="entry name" value="PROTEIN BAX"/>
    <property type="match status" value="1"/>
</dbReference>
<sequence length="296" mass="32972">MKRSIFILSVLLSLMVFYACKMVVAPEPKREAIVKEFTTGQEYLAFLVETYGSKQPARIGATVPFLFAQNLPQSWLGISTGQKAEAFVELILPEVVRANNMVAGERSRLQALAKMEAEGAHLTPDEEQWRAALAIKYGSRSGMADLLLRVDIIPPSLVLAQAILESGWGTSRFAVSGNALYGEHVPASSNAPHIKALGSDAKVAAFATIFSATESYIQNLNSHRSYRLLRSIRAADRKNGQFPKGTEMAEGLLYYSEIGDRYVKDLRSLIRRYRLNDFDQLQFGEDEQEITLKFSR</sequence>
<keyword evidence="3" id="KW-1185">Reference proteome</keyword>